<organism evidence="2 3">
    <name type="scientific">Perkinsus chesapeaki</name>
    <name type="common">Clam parasite</name>
    <name type="synonym">Perkinsus andrewsi</name>
    <dbReference type="NCBI Taxonomy" id="330153"/>
    <lineage>
        <taxon>Eukaryota</taxon>
        <taxon>Sar</taxon>
        <taxon>Alveolata</taxon>
        <taxon>Perkinsozoa</taxon>
        <taxon>Perkinsea</taxon>
        <taxon>Perkinsida</taxon>
        <taxon>Perkinsidae</taxon>
        <taxon>Perkinsus</taxon>
    </lineage>
</organism>
<reference evidence="2 3" key="1">
    <citation type="submission" date="2020-04" db="EMBL/GenBank/DDBJ databases">
        <title>Perkinsus chesapeaki whole genome sequence.</title>
        <authorList>
            <person name="Bogema D.R."/>
        </authorList>
    </citation>
    <scope>NUCLEOTIDE SEQUENCE [LARGE SCALE GENOMIC DNA]</scope>
    <source>
        <strain evidence="2">ATCC PRA-425</strain>
    </source>
</reference>
<gene>
    <name evidence="2" type="ORF">FOL47_002125</name>
</gene>
<dbReference type="InterPro" id="IPR046628">
    <property type="entry name" value="DUF6740"/>
</dbReference>
<evidence type="ECO:0000256" key="1">
    <source>
        <dbReference type="SAM" id="SignalP"/>
    </source>
</evidence>
<dbReference type="EMBL" id="JAAPAO010001559">
    <property type="protein sequence ID" value="KAF4649379.1"/>
    <property type="molecule type" value="Genomic_DNA"/>
</dbReference>
<name>A0A7J6KS15_PERCH</name>
<dbReference type="Pfam" id="PF20525">
    <property type="entry name" value="DUF6740"/>
    <property type="match status" value="1"/>
</dbReference>
<keyword evidence="1" id="KW-0732">Signal</keyword>
<evidence type="ECO:0000313" key="3">
    <source>
        <dbReference type="Proteomes" id="UP000591131"/>
    </source>
</evidence>
<keyword evidence="3" id="KW-1185">Reference proteome</keyword>
<proteinExistence type="predicted"/>
<dbReference type="AlphaFoldDB" id="A0A7J6KS15"/>
<sequence length="420" mass="46463">MVTITRYTLLCIIGAAAAFKLGAVRMQTKSTRYCNPNLIGPDKKPVECHISKAEETKGLVYPGMDDGKPLTTHHDTFVTKDGQVQVGASPERPYEYTVTTETITSLSMIQLFNFTSYPVADQPKKKSQELFSSVDLELTLEEIGWAHHGLVHVNGDKLHKYIIYGANGTEPKTDMNFTALAMTGLIPNAWVLYTDEADEEIVKIQAINTFQNDMVYQEDVVTHWEKLPNGTTTGESMKRVYSAYGIKKHETTVPPLNVAPRPEAILIGSELTGELTRLYFNDGKTPDWMPHGLLRGSNGSDAPIEYFKIEKGAASQKFFLAKYGLTSNEAKELELPPNCAASAGDSKYCLHVKTDYNDTILEGKLLMKFTDVQNELYNATLKLSIVYSLEDKSVLEFDFEGGGCAVVFQAGVSLGNVNVK</sequence>
<protein>
    <submittedName>
        <fullName evidence="2">Uncharacterized protein</fullName>
    </submittedName>
</protein>
<accession>A0A7J6KS15</accession>
<dbReference type="Proteomes" id="UP000591131">
    <property type="component" value="Unassembled WGS sequence"/>
</dbReference>
<evidence type="ECO:0000313" key="2">
    <source>
        <dbReference type="EMBL" id="KAF4649379.1"/>
    </source>
</evidence>
<feature type="non-terminal residue" evidence="2">
    <location>
        <position position="420"/>
    </location>
</feature>
<feature type="signal peptide" evidence="1">
    <location>
        <begin position="1"/>
        <end position="18"/>
    </location>
</feature>
<feature type="chain" id="PRO_5029762005" evidence="1">
    <location>
        <begin position="19"/>
        <end position="420"/>
    </location>
</feature>
<comment type="caution">
    <text evidence="2">The sequence shown here is derived from an EMBL/GenBank/DDBJ whole genome shotgun (WGS) entry which is preliminary data.</text>
</comment>